<dbReference type="PROSITE" id="PS51257">
    <property type="entry name" value="PROKAR_LIPOPROTEIN"/>
    <property type="match status" value="1"/>
</dbReference>
<evidence type="ECO:0000313" key="1">
    <source>
        <dbReference type="EMBL" id="VHO03220.1"/>
    </source>
</evidence>
<proteinExistence type="predicted"/>
<accession>A0A486XM27</accession>
<sequence length="62" mass="6876">MHIVRFLLNQKMLKHSSGQISLIFSCSQEPSYLAVFTKALTETKTLQSIIALAAGARRVNGR</sequence>
<name>A0A486XM27_9GAMM</name>
<reference evidence="1" key="1">
    <citation type="submission" date="2019-04" db="EMBL/GenBank/DDBJ databases">
        <authorList>
            <person name="Brambilla D."/>
        </authorList>
    </citation>
    <scope>NUCLEOTIDE SEQUENCE</scope>
    <source>
        <strain evidence="1">BAL1</strain>
    </source>
</reference>
<dbReference type="AlphaFoldDB" id="A0A486XM27"/>
<dbReference type="EMBL" id="CAAJGR010000081">
    <property type="protein sequence ID" value="VHO03220.1"/>
    <property type="molecule type" value="Genomic_DNA"/>
</dbReference>
<organism evidence="1">
    <name type="scientific">Rheinheimera sp. BAL341</name>
    <dbReference type="NCBI Taxonomy" id="1708203"/>
    <lineage>
        <taxon>Bacteria</taxon>
        <taxon>Pseudomonadati</taxon>
        <taxon>Pseudomonadota</taxon>
        <taxon>Gammaproteobacteria</taxon>
        <taxon>Chromatiales</taxon>
        <taxon>Chromatiaceae</taxon>
        <taxon>Rheinheimera</taxon>
    </lineage>
</organism>
<protein>
    <submittedName>
        <fullName evidence="1">Uncharacterized protein</fullName>
    </submittedName>
</protein>
<gene>
    <name evidence="1" type="ORF">BAL341_1278</name>
</gene>